<organism evidence="1 2">
    <name type="scientific">Apiospora hydei</name>
    <dbReference type="NCBI Taxonomy" id="1337664"/>
    <lineage>
        <taxon>Eukaryota</taxon>
        <taxon>Fungi</taxon>
        <taxon>Dikarya</taxon>
        <taxon>Ascomycota</taxon>
        <taxon>Pezizomycotina</taxon>
        <taxon>Sordariomycetes</taxon>
        <taxon>Xylariomycetidae</taxon>
        <taxon>Amphisphaeriales</taxon>
        <taxon>Apiosporaceae</taxon>
        <taxon>Apiospora</taxon>
    </lineage>
</organism>
<evidence type="ECO:0000313" key="1">
    <source>
        <dbReference type="EMBL" id="KAK8080899.1"/>
    </source>
</evidence>
<dbReference type="InterPro" id="IPR053185">
    <property type="entry name" value="SET_domain_protein"/>
</dbReference>
<name>A0ABR1WFG0_9PEZI</name>
<reference evidence="1 2" key="1">
    <citation type="submission" date="2023-01" db="EMBL/GenBank/DDBJ databases">
        <title>Analysis of 21 Apiospora genomes using comparative genomics revels a genus with tremendous synthesis potential of carbohydrate active enzymes and secondary metabolites.</title>
        <authorList>
            <person name="Sorensen T."/>
        </authorList>
    </citation>
    <scope>NUCLEOTIDE SEQUENCE [LARGE SCALE GENOMIC DNA]</scope>
    <source>
        <strain evidence="1 2">CBS 114990</strain>
    </source>
</reference>
<dbReference type="Proteomes" id="UP001433268">
    <property type="component" value="Unassembled WGS sequence"/>
</dbReference>
<evidence type="ECO:0000313" key="2">
    <source>
        <dbReference type="Proteomes" id="UP001433268"/>
    </source>
</evidence>
<sequence length="162" mass="18531">MIVSPAQFQRLRDRDKPSADVSRRYNIVETDKGMSVIATRNIPRSTVIIEEKPLIYLKGHYTKPRTRKDGIVLSGLHWQLAVNHLYNAMSLADKAIYDQLYYTETCMAPSEWDDVQLSPTVGRILMRFRTNALEFGEVNRELGVFATASRINHSCLPTAQFL</sequence>
<proteinExistence type="predicted"/>
<comment type="caution">
    <text evidence="1">The sequence shown here is derived from an EMBL/GenBank/DDBJ whole genome shotgun (WGS) entry which is preliminary data.</text>
</comment>
<dbReference type="GeneID" id="92046092"/>
<protein>
    <recommendedName>
        <fullName evidence="3">SET domain-containing protein</fullName>
    </recommendedName>
</protein>
<dbReference type="EMBL" id="JAQQWN010000006">
    <property type="protein sequence ID" value="KAK8080899.1"/>
    <property type="molecule type" value="Genomic_DNA"/>
</dbReference>
<dbReference type="InterPro" id="IPR046341">
    <property type="entry name" value="SET_dom_sf"/>
</dbReference>
<dbReference type="Gene3D" id="2.170.270.10">
    <property type="entry name" value="SET domain"/>
    <property type="match status" value="1"/>
</dbReference>
<dbReference type="RefSeq" id="XP_066668374.1">
    <property type="nucleotide sequence ID" value="XM_066813032.1"/>
</dbReference>
<evidence type="ECO:0008006" key="3">
    <source>
        <dbReference type="Google" id="ProtNLM"/>
    </source>
</evidence>
<gene>
    <name evidence="1" type="ORF">PG997_008717</name>
</gene>
<dbReference type="SUPFAM" id="SSF82199">
    <property type="entry name" value="SET domain"/>
    <property type="match status" value="1"/>
</dbReference>
<accession>A0ABR1WFG0</accession>
<dbReference type="PANTHER" id="PTHR47332:SF4">
    <property type="entry name" value="SET DOMAIN-CONTAINING PROTEIN 5"/>
    <property type="match status" value="1"/>
</dbReference>
<dbReference type="PANTHER" id="PTHR47332">
    <property type="entry name" value="SET DOMAIN-CONTAINING PROTEIN 5"/>
    <property type="match status" value="1"/>
</dbReference>
<keyword evidence="2" id="KW-1185">Reference proteome</keyword>